<dbReference type="Proteomes" id="UP000694844">
    <property type="component" value="Chromosome 1"/>
</dbReference>
<evidence type="ECO:0000313" key="2">
    <source>
        <dbReference type="Proteomes" id="UP000694844"/>
    </source>
</evidence>
<keyword evidence="1" id="KW-1133">Transmembrane helix</keyword>
<dbReference type="SUPFAM" id="SSF52540">
    <property type="entry name" value="P-loop containing nucleoside triphosphate hydrolases"/>
    <property type="match status" value="1"/>
</dbReference>
<sequence length="357" mass="41287">MIRGKYILYCLCPFLTATFITLNVLLQRSCPYCPLFLSREVQPGSRTKLVLVLTYLRSGSTLTGDLLQQSPGSFYMYEPLRSHNSHIFLDGQICQTFTMNCSKYETEKIIGVLDDVFQCRLQKHKMKVLVPRKHSLAIMSVVPFCKSRPGFDTCMTKIQTLCHRSSSVILKTIRVSMALLPSLLEKFPDLRVIHLLRDPRGILDSRRRGGFLRNTGIEQSARSLCDLLRINIEYSKILQRQFPDRITTVLYEDLAESPLELSHKLYRHLHLEYSDNFEEWVFNHTSAGTPNNSYYGTIRSNSSQTSQSWRKRLKFEDVKAIEKTCAGVIELIGFRNVTDKEDLQNTTRTLRIRDRKT</sequence>
<dbReference type="InterPro" id="IPR051135">
    <property type="entry name" value="Gal/GlcNAc/GalNAc_ST"/>
</dbReference>
<evidence type="ECO:0000256" key="1">
    <source>
        <dbReference type="SAM" id="Phobius"/>
    </source>
</evidence>
<accession>A0A8B8BK97</accession>
<dbReference type="InterPro" id="IPR027417">
    <property type="entry name" value="P-loop_NTPase"/>
</dbReference>
<dbReference type="Pfam" id="PF13469">
    <property type="entry name" value="Sulfotransfer_3"/>
    <property type="match status" value="1"/>
</dbReference>
<dbReference type="GO" id="GO:0006790">
    <property type="term" value="P:sulfur compound metabolic process"/>
    <property type="evidence" value="ECO:0007669"/>
    <property type="project" value="TreeGrafter"/>
</dbReference>
<dbReference type="PANTHER" id="PTHR10704">
    <property type="entry name" value="CARBOHYDRATE SULFOTRANSFERASE"/>
    <property type="match status" value="1"/>
</dbReference>
<keyword evidence="1" id="KW-0812">Transmembrane</keyword>
<protein>
    <submittedName>
        <fullName evidence="3">Carbohydrate sulfotransferase 5-like</fullName>
    </submittedName>
</protein>
<dbReference type="GO" id="GO:0001517">
    <property type="term" value="F:N-acetylglucosamine 6-O-sulfotransferase activity"/>
    <property type="evidence" value="ECO:0007669"/>
    <property type="project" value="TreeGrafter"/>
</dbReference>
<gene>
    <name evidence="3" type="primary">LOC111111220</name>
</gene>
<dbReference type="KEGG" id="cvn:111111220"/>
<evidence type="ECO:0000313" key="3">
    <source>
        <dbReference type="RefSeq" id="XP_022303767.1"/>
    </source>
</evidence>
<dbReference type="Gene3D" id="3.40.50.300">
    <property type="entry name" value="P-loop containing nucleotide triphosphate hydrolases"/>
    <property type="match status" value="1"/>
</dbReference>
<proteinExistence type="predicted"/>
<keyword evidence="1" id="KW-0472">Membrane</keyword>
<reference evidence="3" key="2">
    <citation type="submission" date="2025-08" db="UniProtKB">
        <authorList>
            <consortium name="RefSeq"/>
        </authorList>
    </citation>
    <scope>IDENTIFICATION</scope>
    <source>
        <tissue evidence="3">Whole sample</tissue>
    </source>
</reference>
<reference evidence="2" key="1">
    <citation type="submission" date="2024-06" db="UniProtKB">
        <authorList>
            <consortium name="RefSeq"/>
        </authorList>
    </citation>
    <scope>NUCLEOTIDE SEQUENCE [LARGE SCALE GENOMIC DNA]</scope>
</reference>
<dbReference type="AlphaFoldDB" id="A0A8B8BK97"/>
<dbReference type="RefSeq" id="XP_022303767.1">
    <property type="nucleotide sequence ID" value="XM_022448059.1"/>
</dbReference>
<feature type="transmembrane region" description="Helical" evidence="1">
    <location>
        <begin position="7"/>
        <end position="26"/>
    </location>
</feature>
<dbReference type="GeneID" id="111111220"/>
<dbReference type="PANTHER" id="PTHR10704:SF44">
    <property type="entry name" value="LD35051P-RELATED"/>
    <property type="match status" value="1"/>
</dbReference>
<organism evidence="2 3">
    <name type="scientific">Crassostrea virginica</name>
    <name type="common">Eastern oyster</name>
    <dbReference type="NCBI Taxonomy" id="6565"/>
    <lineage>
        <taxon>Eukaryota</taxon>
        <taxon>Metazoa</taxon>
        <taxon>Spiralia</taxon>
        <taxon>Lophotrochozoa</taxon>
        <taxon>Mollusca</taxon>
        <taxon>Bivalvia</taxon>
        <taxon>Autobranchia</taxon>
        <taxon>Pteriomorphia</taxon>
        <taxon>Ostreida</taxon>
        <taxon>Ostreoidea</taxon>
        <taxon>Ostreidae</taxon>
        <taxon>Crassostrea</taxon>
    </lineage>
</organism>
<dbReference type="GO" id="GO:0006044">
    <property type="term" value="P:N-acetylglucosamine metabolic process"/>
    <property type="evidence" value="ECO:0007669"/>
    <property type="project" value="TreeGrafter"/>
</dbReference>
<keyword evidence="2" id="KW-1185">Reference proteome</keyword>
<name>A0A8B8BK97_CRAVI</name>
<dbReference type="OrthoDB" id="6138663at2759"/>